<dbReference type="GO" id="GO:0006508">
    <property type="term" value="P:proteolysis"/>
    <property type="evidence" value="ECO:0007669"/>
    <property type="project" value="InterPro"/>
</dbReference>
<dbReference type="PANTHER" id="PTHR24276">
    <property type="entry name" value="POLYSERASE-RELATED"/>
    <property type="match status" value="1"/>
</dbReference>
<dbReference type="PROSITE" id="PS50240">
    <property type="entry name" value="TRYPSIN_DOM"/>
    <property type="match status" value="1"/>
</dbReference>
<evidence type="ECO:0000313" key="5">
    <source>
        <dbReference type="EMBL" id="KYF95578.1"/>
    </source>
</evidence>
<dbReference type="SUPFAM" id="SSF50494">
    <property type="entry name" value="Trypsin-like serine proteases"/>
    <property type="match status" value="1"/>
</dbReference>
<organism evidence="5 6">
    <name type="scientific">Sorangium cellulosum</name>
    <name type="common">Polyangium cellulosum</name>
    <dbReference type="NCBI Taxonomy" id="56"/>
    <lineage>
        <taxon>Bacteria</taxon>
        <taxon>Pseudomonadati</taxon>
        <taxon>Myxococcota</taxon>
        <taxon>Polyangia</taxon>
        <taxon>Polyangiales</taxon>
        <taxon>Polyangiaceae</taxon>
        <taxon>Sorangium</taxon>
    </lineage>
</organism>
<dbReference type="Proteomes" id="UP000075515">
    <property type="component" value="Unassembled WGS sequence"/>
</dbReference>
<evidence type="ECO:0000256" key="3">
    <source>
        <dbReference type="SAM" id="SignalP"/>
    </source>
</evidence>
<feature type="signal peptide" evidence="3">
    <location>
        <begin position="1"/>
        <end position="30"/>
    </location>
</feature>
<dbReference type="InterPro" id="IPR001314">
    <property type="entry name" value="Peptidase_S1A"/>
</dbReference>
<dbReference type="Pfam" id="PF00089">
    <property type="entry name" value="Trypsin"/>
    <property type="match status" value="1"/>
</dbReference>
<dbReference type="PRINTS" id="PR00722">
    <property type="entry name" value="CHYMOTRYPSIN"/>
</dbReference>
<protein>
    <recommendedName>
        <fullName evidence="4">Peptidase S1 domain-containing protein</fullName>
    </recommendedName>
</protein>
<dbReference type="AlphaFoldDB" id="A0A150STH3"/>
<dbReference type="InterPro" id="IPR001254">
    <property type="entry name" value="Trypsin_dom"/>
</dbReference>
<comment type="caution">
    <text evidence="5">The sequence shown here is derived from an EMBL/GenBank/DDBJ whole genome shotgun (WGS) entry which is preliminary data.</text>
</comment>
<keyword evidence="3" id="KW-0732">Signal</keyword>
<dbReference type="PANTHER" id="PTHR24276:SF98">
    <property type="entry name" value="FI18310P1-RELATED"/>
    <property type="match status" value="1"/>
</dbReference>
<dbReference type="InterPro" id="IPR050430">
    <property type="entry name" value="Peptidase_S1"/>
</dbReference>
<proteinExistence type="inferred from homology"/>
<feature type="chain" id="PRO_5007569183" description="Peptidase S1 domain-containing protein" evidence="3">
    <location>
        <begin position="31"/>
        <end position="340"/>
    </location>
</feature>
<sequence>MTNLMKLNRLHSMYAALGLLACAAFGPACVAEGATGDGETELATGGDETELVDSGSSAIINGTAATSWMRRRVVSLGNCTGVIISRNHVLTASHCKPVAGTTMVQFYSTSNTPDSPSTGVTDVVFRPGVNPWIDDLEDTAGDYADIAVLTLASPIPSTSVVAGIDVNYPGEDGTGTQVGRGRHDDVANPTNLLKYATNGLYSDNVDGGYFYTNDERTNKGDSGGPIFTHGQLVSGVLFGDTWVAFATRNKYTSTEYHFEWILDNIGYTGNGVYSQTLTNKFIDGWPYSLVSGNLRKCKYVCEHDSQCIAYSHVALDNDCFLYDDMGDGPVTFSGGTTGIK</sequence>
<dbReference type="Gene3D" id="2.40.10.10">
    <property type="entry name" value="Trypsin-like serine proteases"/>
    <property type="match status" value="1"/>
</dbReference>
<dbReference type="InterPro" id="IPR043504">
    <property type="entry name" value="Peptidase_S1_PA_chymotrypsin"/>
</dbReference>
<gene>
    <name evidence="5" type="ORF">BE18_23830</name>
</gene>
<accession>A0A150STH3</accession>
<dbReference type="PROSITE" id="PS51257">
    <property type="entry name" value="PROKAR_LIPOPROTEIN"/>
    <property type="match status" value="1"/>
</dbReference>
<reference evidence="5 6" key="1">
    <citation type="submission" date="2014-02" db="EMBL/GenBank/DDBJ databases">
        <title>The small core and large imbalanced accessory genome model reveals a collaborative survival strategy of Sorangium cellulosum strains in nature.</title>
        <authorList>
            <person name="Han K."/>
            <person name="Peng R."/>
            <person name="Blom J."/>
            <person name="Li Y.-Z."/>
        </authorList>
    </citation>
    <scope>NUCLEOTIDE SEQUENCE [LARGE SCALE GENOMIC DNA]</scope>
    <source>
        <strain evidence="5 6">So0149</strain>
    </source>
</reference>
<name>A0A150STH3_SORCE</name>
<evidence type="ECO:0000259" key="4">
    <source>
        <dbReference type="PROSITE" id="PS50240"/>
    </source>
</evidence>
<keyword evidence="2" id="KW-1015">Disulfide bond</keyword>
<evidence type="ECO:0000256" key="1">
    <source>
        <dbReference type="ARBA" id="ARBA00007664"/>
    </source>
</evidence>
<dbReference type="SMART" id="SM00020">
    <property type="entry name" value="Tryp_SPc"/>
    <property type="match status" value="1"/>
</dbReference>
<dbReference type="InterPro" id="IPR018114">
    <property type="entry name" value="TRYPSIN_HIS"/>
</dbReference>
<dbReference type="EMBL" id="JEMC01001632">
    <property type="protein sequence ID" value="KYF95578.1"/>
    <property type="molecule type" value="Genomic_DNA"/>
</dbReference>
<evidence type="ECO:0000256" key="2">
    <source>
        <dbReference type="ARBA" id="ARBA00023157"/>
    </source>
</evidence>
<dbReference type="PROSITE" id="PS00134">
    <property type="entry name" value="TRYPSIN_HIS"/>
    <property type="match status" value="1"/>
</dbReference>
<comment type="similarity">
    <text evidence="1">Belongs to the peptidase S1 family.</text>
</comment>
<dbReference type="InterPro" id="IPR009003">
    <property type="entry name" value="Peptidase_S1_PA"/>
</dbReference>
<dbReference type="GO" id="GO:0004252">
    <property type="term" value="F:serine-type endopeptidase activity"/>
    <property type="evidence" value="ECO:0007669"/>
    <property type="project" value="InterPro"/>
</dbReference>
<feature type="domain" description="Peptidase S1" evidence="4">
    <location>
        <begin position="59"/>
        <end position="266"/>
    </location>
</feature>
<evidence type="ECO:0000313" key="6">
    <source>
        <dbReference type="Proteomes" id="UP000075515"/>
    </source>
</evidence>